<name>A0A2W2A8Q4_9BACT</name>
<protein>
    <submittedName>
        <fullName evidence="1">ADP-ribosylation/crystallin J1</fullName>
    </submittedName>
</protein>
<organism evidence="1 2">
    <name type="scientific">Taibaiella soli</name>
    <dbReference type="NCBI Taxonomy" id="1649169"/>
    <lineage>
        <taxon>Bacteria</taxon>
        <taxon>Pseudomonadati</taxon>
        <taxon>Bacteroidota</taxon>
        <taxon>Chitinophagia</taxon>
        <taxon>Chitinophagales</taxon>
        <taxon>Chitinophagaceae</taxon>
        <taxon>Taibaiella</taxon>
    </lineage>
</organism>
<reference evidence="1 2" key="1">
    <citation type="submission" date="2018-06" db="EMBL/GenBank/DDBJ databases">
        <title>Mucibacter soli gen. nov., sp. nov., a new member of the family Chitinophagaceae producing mucin.</title>
        <authorList>
            <person name="Kim M.-K."/>
            <person name="Park S."/>
            <person name="Kim T.-S."/>
            <person name="Joung Y."/>
            <person name="Han J.-H."/>
            <person name="Kim S.B."/>
        </authorList>
    </citation>
    <scope>NUCLEOTIDE SEQUENCE [LARGE SCALE GENOMIC DNA]</scope>
    <source>
        <strain evidence="1 2">R1-15</strain>
    </source>
</reference>
<gene>
    <name evidence="1" type="ORF">DN068_16405</name>
</gene>
<dbReference type="EMBL" id="QKTW01000022">
    <property type="protein sequence ID" value="PZF71651.1"/>
    <property type="molecule type" value="Genomic_DNA"/>
</dbReference>
<proteinExistence type="predicted"/>
<dbReference type="OrthoDB" id="883590at2"/>
<comment type="caution">
    <text evidence="1">The sequence shown here is derived from an EMBL/GenBank/DDBJ whole genome shotgun (WGS) entry which is preliminary data.</text>
</comment>
<dbReference type="AlphaFoldDB" id="A0A2W2A8Q4"/>
<evidence type="ECO:0000313" key="2">
    <source>
        <dbReference type="Proteomes" id="UP000248745"/>
    </source>
</evidence>
<sequence>MNTVTLYRPVGLKELELIAESGFQKYPPRLEWQPIFYPVLNKAYACQIAQEWNTEDAFSGYCGIVTKFELNAAHYAVYEVQNVGNEMHNEFWVPAEALETFNENIVGKIEIVAAFFGANFETPDNLLIADNLKHFQK</sequence>
<accession>A0A2W2A8Q4</accession>
<dbReference type="RefSeq" id="WP_111000025.1">
    <property type="nucleotide sequence ID" value="NZ_QKTW01000022.1"/>
</dbReference>
<evidence type="ECO:0000313" key="1">
    <source>
        <dbReference type="EMBL" id="PZF71651.1"/>
    </source>
</evidence>
<dbReference type="Proteomes" id="UP000248745">
    <property type="component" value="Unassembled WGS sequence"/>
</dbReference>
<keyword evidence="2" id="KW-1185">Reference proteome</keyword>